<gene>
    <name evidence="1" type="ORF">OFLC_LOCUS10510</name>
</gene>
<dbReference type="EMBL" id="UZAJ01014075">
    <property type="protein sequence ID" value="VDO69027.1"/>
    <property type="molecule type" value="Genomic_DNA"/>
</dbReference>
<protein>
    <submittedName>
        <fullName evidence="3">60S ribosomal protein L28</fullName>
    </submittedName>
</protein>
<reference evidence="1 2" key="2">
    <citation type="submission" date="2018-11" db="EMBL/GenBank/DDBJ databases">
        <authorList>
            <consortium name="Pathogen Informatics"/>
        </authorList>
    </citation>
    <scope>NUCLEOTIDE SEQUENCE [LARGE SCALE GENOMIC DNA]</scope>
</reference>
<organism evidence="3">
    <name type="scientific">Onchocerca flexuosa</name>
    <dbReference type="NCBI Taxonomy" id="387005"/>
    <lineage>
        <taxon>Eukaryota</taxon>
        <taxon>Metazoa</taxon>
        <taxon>Ecdysozoa</taxon>
        <taxon>Nematoda</taxon>
        <taxon>Chromadorea</taxon>
        <taxon>Rhabditida</taxon>
        <taxon>Spirurina</taxon>
        <taxon>Spiruromorpha</taxon>
        <taxon>Filarioidea</taxon>
        <taxon>Onchocercidae</taxon>
        <taxon>Onchocerca</taxon>
    </lineage>
</organism>
<keyword evidence="2" id="KW-1185">Reference proteome</keyword>
<evidence type="ECO:0000313" key="2">
    <source>
        <dbReference type="Proteomes" id="UP000267606"/>
    </source>
</evidence>
<sequence length="60" mass="6738">MKINSFQLEKTGSNRIVRNSGNVGFARQLCTKLVHTTVSSAHIKKPSVQCVVKKWLTPRN</sequence>
<reference evidence="3" key="1">
    <citation type="submission" date="2016-06" db="UniProtKB">
        <authorList>
            <consortium name="WormBaseParasite"/>
        </authorList>
    </citation>
    <scope>IDENTIFICATION</scope>
</reference>
<accession>A0A183HSP9</accession>
<evidence type="ECO:0000313" key="3">
    <source>
        <dbReference type="WBParaSite" id="OFLC_0001051001-mRNA-1"/>
    </source>
</evidence>
<dbReference type="AlphaFoldDB" id="A0A183HSP9"/>
<dbReference type="Proteomes" id="UP000267606">
    <property type="component" value="Unassembled WGS sequence"/>
</dbReference>
<evidence type="ECO:0000313" key="1">
    <source>
        <dbReference type="EMBL" id="VDO69027.1"/>
    </source>
</evidence>
<name>A0A183HSP9_9BILA</name>
<proteinExistence type="predicted"/>
<dbReference type="WBParaSite" id="OFLC_0001051001-mRNA-1">
    <property type="protein sequence ID" value="OFLC_0001051001-mRNA-1"/>
    <property type="gene ID" value="OFLC_0001051001"/>
</dbReference>